<evidence type="ECO:0000256" key="3">
    <source>
        <dbReference type="ARBA" id="ARBA00022645"/>
    </source>
</evidence>
<evidence type="ECO:0000256" key="9">
    <source>
        <dbReference type="ARBA" id="ARBA00022984"/>
    </source>
</evidence>
<feature type="domain" description="Penicillin-binding protein transpeptidase" evidence="17">
    <location>
        <begin position="572"/>
        <end position="867"/>
    </location>
</feature>
<keyword evidence="11" id="KW-0511">Multifunctional enzyme</keyword>
<evidence type="ECO:0000256" key="7">
    <source>
        <dbReference type="ARBA" id="ARBA00022801"/>
    </source>
</evidence>
<dbReference type="SUPFAM" id="SSF56601">
    <property type="entry name" value="beta-lactamase/transpeptidase-like"/>
    <property type="match status" value="1"/>
</dbReference>
<feature type="region of interest" description="Disordered" evidence="15">
    <location>
        <begin position="1"/>
        <end position="106"/>
    </location>
</feature>
<dbReference type="GO" id="GO:0008658">
    <property type="term" value="F:penicillin binding"/>
    <property type="evidence" value="ECO:0007669"/>
    <property type="project" value="InterPro"/>
</dbReference>
<accession>D6U4Y5</accession>
<dbReference type="InterPro" id="IPR001460">
    <property type="entry name" value="PCN-bd_Tpept"/>
</dbReference>
<keyword evidence="16" id="KW-1133">Transmembrane helix</keyword>
<dbReference type="InterPro" id="IPR036950">
    <property type="entry name" value="PBP_transglycosylase"/>
</dbReference>
<feature type="region of interest" description="Disordered" evidence="15">
    <location>
        <begin position="976"/>
        <end position="1039"/>
    </location>
</feature>
<dbReference type="GO" id="GO:0009252">
    <property type="term" value="P:peptidoglycan biosynthetic process"/>
    <property type="evidence" value="ECO:0007669"/>
    <property type="project" value="UniProtKB-KW"/>
</dbReference>
<feature type="compositionally biased region" description="Polar residues" evidence="15">
    <location>
        <begin position="27"/>
        <end position="40"/>
    </location>
</feature>
<keyword evidence="3" id="KW-0121">Carboxypeptidase</keyword>
<evidence type="ECO:0000256" key="1">
    <source>
        <dbReference type="ARBA" id="ARBA00004236"/>
    </source>
</evidence>
<evidence type="ECO:0000256" key="16">
    <source>
        <dbReference type="SAM" id="Phobius"/>
    </source>
</evidence>
<dbReference type="GO" id="GO:0005886">
    <property type="term" value="C:plasma membrane"/>
    <property type="evidence" value="ECO:0007669"/>
    <property type="project" value="UniProtKB-SubCell"/>
</dbReference>
<dbReference type="Gene3D" id="1.10.3810.10">
    <property type="entry name" value="Biosynthetic peptidoglycan transglycosylase-like"/>
    <property type="match status" value="1"/>
</dbReference>
<keyword evidence="12" id="KW-0961">Cell wall biogenesis/degradation</keyword>
<feature type="transmembrane region" description="Helical" evidence="16">
    <location>
        <begin position="197"/>
        <end position="224"/>
    </location>
</feature>
<organism evidence="19 20">
    <name type="scientific">Ktedonobacter racemifer DSM 44963</name>
    <dbReference type="NCBI Taxonomy" id="485913"/>
    <lineage>
        <taxon>Bacteria</taxon>
        <taxon>Bacillati</taxon>
        <taxon>Chloroflexota</taxon>
        <taxon>Ktedonobacteria</taxon>
        <taxon>Ktedonobacterales</taxon>
        <taxon>Ktedonobacteraceae</taxon>
        <taxon>Ktedonobacter</taxon>
    </lineage>
</organism>
<keyword evidence="8" id="KW-0133">Cell shape</keyword>
<evidence type="ECO:0000256" key="11">
    <source>
        <dbReference type="ARBA" id="ARBA00023268"/>
    </source>
</evidence>
<dbReference type="InterPro" id="IPR012338">
    <property type="entry name" value="Beta-lactam/transpept-like"/>
</dbReference>
<dbReference type="STRING" id="485913.Krac_2297"/>
<evidence type="ECO:0000256" key="2">
    <source>
        <dbReference type="ARBA" id="ARBA00022475"/>
    </source>
</evidence>
<keyword evidence="20" id="KW-1185">Reference proteome</keyword>
<evidence type="ECO:0000256" key="8">
    <source>
        <dbReference type="ARBA" id="ARBA00022960"/>
    </source>
</evidence>
<comment type="caution">
    <text evidence="19">The sequence shown here is derived from an EMBL/GenBank/DDBJ whole genome shotgun (WGS) entry which is preliminary data.</text>
</comment>
<dbReference type="Gene3D" id="3.40.710.10">
    <property type="entry name" value="DD-peptidase/beta-lactamase superfamily"/>
    <property type="match status" value="1"/>
</dbReference>
<evidence type="ECO:0000256" key="13">
    <source>
        <dbReference type="ARBA" id="ARBA00034000"/>
    </source>
</evidence>
<dbReference type="Pfam" id="PF00905">
    <property type="entry name" value="Transpeptidase"/>
    <property type="match status" value="1"/>
</dbReference>
<dbReference type="AlphaFoldDB" id="D6U4Y5"/>
<keyword evidence="7" id="KW-0378">Hydrolase</keyword>
<keyword evidence="4" id="KW-0645">Protease</keyword>
<dbReference type="GO" id="GO:0008360">
    <property type="term" value="P:regulation of cell shape"/>
    <property type="evidence" value="ECO:0007669"/>
    <property type="project" value="UniProtKB-KW"/>
</dbReference>
<evidence type="ECO:0000256" key="10">
    <source>
        <dbReference type="ARBA" id="ARBA00023136"/>
    </source>
</evidence>
<dbReference type="EMBL" id="ADVG01000004">
    <property type="protein sequence ID" value="EFH81565.1"/>
    <property type="molecule type" value="Genomic_DNA"/>
</dbReference>
<evidence type="ECO:0000256" key="12">
    <source>
        <dbReference type="ARBA" id="ARBA00023316"/>
    </source>
</evidence>
<dbReference type="GO" id="GO:0030288">
    <property type="term" value="C:outer membrane-bounded periplasmic space"/>
    <property type="evidence" value="ECO:0007669"/>
    <property type="project" value="TreeGrafter"/>
</dbReference>
<dbReference type="Proteomes" id="UP000004508">
    <property type="component" value="Unassembled WGS sequence"/>
</dbReference>
<feature type="compositionally biased region" description="Polar residues" evidence="15">
    <location>
        <begin position="1"/>
        <end position="17"/>
    </location>
</feature>
<dbReference type="RefSeq" id="WP_007919021.1">
    <property type="nucleotide sequence ID" value="NZ_ADVG01000004.1"/>
</dbReference>
<evidence type="ECO:0000259" key="18">
    <source>
        <dbReference type="Pfam" id="PF00912"/>
    </source>
</evidence>
<evidence type="ECO:0000259" key="17">
    <source>
        <dbReference type="Pfam" id="PF00905"/>
    </source>
</evidence>
<dbReference type="GO" id="GO:0009002">
    <property type="term" value="F:serine-type D-Ala-D-Ala carboxypeptidase activity"/>
    <property type="evidence" value="ECO:0007669"/>
    <property type="project" value="UniProtKB-EC"/>
</dbReference>
<keyword evidence="16" id="KW-0812">Transmembrane</keyword>
<dbReference type="GO" id="GO:0071555">
    <property type="term" value="P:cell wall organization"/>
    <property type="evidence" value="ECO:0007669"/>
    <property type="project" value="UniProtKB-KW"/>
</dbReference>
<feature type="domain" description="Glycosyl transferase family 51" evidence="18">
    <location>
        <begin position="264"/>
        <end position="453"/>
    </location>
</feature>
<evidence type="ECO:0000313" key="20">
    <source>
        <dbReference type="Proteomes" id="UP000004508"/>
    </source>
</evidence>
<feature type="compositionally biased region" description="Gly residues" evidence="15">
    <location>
        <begin position="989"/>
        <end position="999"/>
    </location>
</feature>
<sequence length="1039" mass="112425">MSNNWNQPGAPANTAQNGKPAKKTGGLLSNYQQKNVEQQPPTFPAGTPASRPFSQRPAGPGQPPQFPPSQPQQFQPQIPQQPQRPQQFSPQSARPPMRPLPPQQQGWMPNAMQVMRQVSGKMAALGRNNYNNYTQTAPPPMGNYQGPYPYGDNPIAQQPTLEQATPWKRALNSPLISPLITNRRRGRGRPQSRFRRIFNRVALAVLVVGVVASSITGFFAVSYYQQQAGKVASIANKTSAQTTRIYDRNLALIAESYNQDAGSSGRSTPVSYKDIPQVLQDAQVSAEDRTFWSNAGIDPQGILRAATSGNGGGSTITQQVIKNLSQQNQSTYTRKLVEATLALGMTQQYPKWKILEIYFNSVPYGIQDLGVEAAVRDLFGLQPDCDKNFNCKPAIAKLDLDPKTGKPNPLVGLARASLLAGIPNNPTIFDPSISDTTRQNALSRQDYVLQKMKADGKRVDGKPIDDDMIQQAEKLTATWKFTPYSVIKKAPHFTDWVTIQMEHMLGNGDDQMGVRAFLSGGFNIRTTLDMNIQQYIQDASKYFITQPTYQKFGSYAGTTAVLNRDLRVNDAAVVVLNSKTGEVLGMSGSVDYYKDPKNKRVAGSVNVATRGRGPGSTFKPIVYATAFQMGWNPGIVLPDIRTYFPNGGSAGALDGEGDKAQTYTPNDYGGKPNGVSGPRSTIRAALANSYNIPAVKAMTFAGTDNVFNNARLMGITSLNQAMQKKGCTDAMNCFHLTPVLGTVDVPPLEMTSAYQTFANDGVHVPYQNILDVWDNYGNHLFHYDPSKAKGTRVFSSQVNYLLTSVLSDEPSRQPEFPGDHDLSFYDWDPSCQASLKTYISCDTYQVGAKTGTTDSFQDNWTIGYTPRATVGVWAGNANGDVMADGVVGITGAAPIWHAVMEFVSGRPCADINDAMNVHIACHTSRLDPATDGMNGPTTFSKPGGVTYTCNLSAQDGLAGAGICDWVINGQAPTLRGRDIAPTAPTNTNGNGGNKPGGGNNTPTPTPTPTLTPTPISTPKPQKTPSPFPTLVPPFPTPTP</sequence>
<dbReference type="eggNOG" id="COG0744">
    <property type="taxonomic scope" value="Bacteria"/>
</dbReference>
<dbReference type="FunCoup" id="D6U4Y5">
    <property type="interactions" value="354"/>
</dbReference>
<keyword evidence="10 16" id="KW-0472">Membrane</keyword>
<dbReference type="Pfam" id="PF00912">
    <property type="entry name" value="Transgly"/>
    <property type="match status" value="1"/>
</dbReference>
<name>D6U4Y5_KTERA</name>
<keyword evidence="5" id="KW-0328">Glycosyltransferase</keyword>
<feature type="compositionally biased region" description="Pro residues" evidence="15">
    <location>
        <begin position="60"/>
        <end position="70"/>
    </location>
</feature>
<feature type="compositionally biased region" description="Low complexity" evidence="15">
    <location>
        <begin position="71"/>
        <end position="95"/>
    </location>
</feature>
<dbReference type="SUPFAM" id="SSF53955">
    <property type="entry name" value="Lysozyme-like"/>
    <property type="match status" value="1"/>
</dbReference>
<protein>
    <submittedName>
        <fullName evidence="19">Glycosyl transferase family 51</fullName>
    </submittedName>
</protein>
<dbReference type="PANTHER" id="PTHR32282:SF11">
    <property type="entry name" value="PENICILLIN-BINDING PROTEIN 1B"/>
    <property type="match status" value="1"/>
</dbReference>
<dbReference type="InParanoid" id="D6U4Y5"/>
<evidence type="ECO:0000256" key="4">
    <source>
        <dbReference type="ARBA" id="ARBA00022670"/>
    </source>
</evidence>
<keyword evidence="6 19" id="KW-0808">Transferase</keyword>
<reference evidence="19 20" key="1">
    <citation type="journal article" date="2011" name="Stand. Genomic Sci.">
        <title>Non-contiguous finished genome sequence and contextual data of the filamentous soil bacterium Ktedonobacter racemifer type strain (SOSP1-21).</title>
        <authorList>
            <person name="Chang Y.J."/>
            <person name="Land M."/>
            <person name="Hauser L."/>
            <person name="Chertkov O."/>
            <person name="Del Rio T.G."/>
            <person name="Nolan M."/>
            <person name="Copeland A."/>
            <person name="Tice H."/>
            <person name="Cheng J.F."/>
            <person name="Lucas S."/>
            <person name="Han C."/>
            <person name="Goodwin L."/>
            <person name="Pitluck S."/>
            <person name="Ivanova N."/>
            <person name="Ovchinikova G."/>
            <person name="Pati A."/>
            <person name="Chen A."/>
            <person name="Palaniappan K."/>
            <person name="Mavromatis K."/>
            <person name="Liolios K."/>
            <person name="Brettin T."/>
            <person name="Fiebig A."/>
            <person name="Rohde M."/>
            <person name="Abt B."/>
            <person name="Goker M."/>
            <person name="Detter J.C."/>
            <person name="Woyke T."/>
            <person name="Bristow J."/>
            <person name="Eisen J.A."/>
            <person name="Markowitz V."/>
            <person name="Hugenholtz P."/>
            <person name="Kyrpides N.C."/>
            <person name="Klenk H.P."/>
            <person name="Lapidus A."/>
        </authorList>
    </citation>
    <scope>NUCLEOTIDE SEQUENCE [LARGE SCALE GENOMIC DNA]</scope>
    <source>
        <strain evidence="20">DSM 44963</strain>
    </source>
</reference>
<feature type="compositionally biased region" description="Pro residues" evidence="15">
    <location>
        <begin position="1003"/>
        <end position="1039"/>
    </location>
</feature>
<dbReference type="GO" id="GO:0008955">
    <property type="term" value="F:peptidoglycan glycosyltransferase activity"/>
    <property type="evidence" value="ECO:0007669"/>
    <property type="project" value="UniProtKB-EC"/>
</dbReference>
<dbReference type="InterPro" id="IPR001264">
    <property type="entry name" value="Glyco_trans_51"/>
</dbReference>
<keyword evidence="9" id="KW-0573">Peptidoglycan synthesis</keyword>
<dbReference type="GO" id="GO:0006508">
    <property type="term" value="P:proteolysis"/>
    <property type="evidence" value="ECO:0007669"/>
    <property type="project" value="UniProtKB-KW"/>
</dbReference>
<dbReference type="InterPro" id="IPR023346">
    <property type="entry name" value="Lysozyme-like_dom_sf"/>
</dbReference>
<keyword evidence="2" id="KW-1003">Cell membrane</keyword>
<comment type="subcellular location">
    <subcellularLocation>
        <location evidence="1">Cell membrane</location>
    </subcellularLocation>
</comment>
<evidence type="ECO:0000256" key="5">
    <source>
        <dbReference type="ARBA" id="ARBA00022676"/>
    </source>
</evidence>
<evidence type="ECO:0000313" key="19">
    <source>
        <dbReference type="EMBL" id="EFH81565.1"/>
    </source>
</evidence>
<dbReference type="PANTHER" id="PTHR32282">
    <property type="entry name" value="BINDING PROTEIN TRANSPEPTIDASE, PUTATIVE-RELATED"/>
    <property type="match status" value="1"/>
</dbReference>
<evidence type="ECO:0000256" key="14">
    <source>
        <dbReference type="ARBA" id="ARBA00049902"/>
    </source>
</evidence>
<evidence type="ECO:0000256" key="15">
    <source>
        <dbReference type="SAM" id="MobiDB-lite"/>
    </source>
</evidence>
<comment type="catalytic activity">
    <reaction evidence="14">
        <text>[GlcNAc-(1-&gt;4)-Mur2Ac(oyl-L-Ala-gamma-D-Glu-L-Lys-D-Ala-D-Ala)](n)-di-trans,octa-cis-undecaprenyl diphosphate + beta-D-GlcNAc-(1-&gt;4)-Mur2Ac(oyl-L-Ala-gamma-D-Glu-L-Lys-D-Ala-D-Ala)-di-trans,octa-cis-undecaprenyl diphosphate = [GlcNAc-(1-&gt;4)-Mur2Ac(oyl-L-Ala-gamma-D-Glu-L-Lys-D-Ala-D-Ala)](n+1)-di-trans,octa-cis-undecaprenyl diphosphate + di-trans,octa-cis-undecaprenyl diphosphate + H(+)</text>
        <dbReference type="Rhea" id="RHEA:23708"/>
        <dbReference type="Rhea" id="RHEA-COMP:9602"/>
        <dbReference type="Rhea" id="RHEA-COMP:9603"/>
        <dbReference type="ChEBI" id="CHEBI:15378"/>
        <dbReference type="ChEBI" id="CHEBI:58405"/>
        <dbReference type="ChEBI" id="CHEBI:60033"/>
        <dbReference type="ChEBI" id="CHEBI:78435"/>
        <dbReference type="EC" id="2.4.99.28"/>
    </reaction>
</comment>
<proteinExistence type="predicted"/>
<evidence type="ECO:0000256" key="6">
    <source>
        <dbReference type="ARBA" id="ARBA00022679"/>
    </source>
</evidence>
<comment type="catalytic activity">
    <reaction evidence="13">
        <text>Preferential cleavage: (Ac)2-L-Lys-D-Ala-|-D-Ala. Also transpeptidation of peptidyl-alanyl moieties that are N-acyl substituents of D-alanine.</text>
        <dbReference type="EC" id="3.4.16.4"/>
    </reaction>
</comment>
<dbReference type="InterPro" id="IPR050396">
    <property type="entry name" value="Glycosyltr_51/Transpeptidase"/>
</dbReference>
<gene>
    <name evidence="19" type="ORF">Krac_2297</name>
</gene>